<name>A0AA39K690_ARMTA</name>
<protein>
    <submittedName>
        <fullName evidence="2">Uncharacterized protein</fullName>
    </submittedName>
</protein>
<dbReference type="RefSeq" id="XP_060328842.1">
    <property type="nucleotide sequence ID" value="XM_060479397.1"/>
</dbReference>
<dbReference type="Proteomes" id="UP001175211">
    <property type="component" value="Unassembled WGS sequence"/>
</dbReference>
<evidence type="ECO:0000256" key="1">
    <source>
        <dbReference type="SAM" id="MobiDB-lite"/>
    </source>
</evidence>
<feature type="compositionally biased region" description="Polar residues" evidence="1">
    <location>
        <begin position="299"/>
        <end position="313"/>
    </location>
</feature>
<proteinExistence type="predicted"/>
<accession>A0AA39K690</accession>
<evidence type="ECO:0000313" key="2">
    <source>
        <dbReference type="EMBL" id="KAK0455332.1"/>
    </source>
</evidence>
<comment type="caution">
    <text evidence="2">The sequence shown here is derived from an EMBL/GenBank/DDBJ whole genome shotgun (WGS) entry which is preliminary data.</text>
</comment>
<dbReference type="EMBL" id="JAUEPS010000026">
    <property type="protein sequence ID" value="KAK0455332.1"/>
    <property type="molecule type" value="Genomic_DNA"/>
</dbReference>
<evidence type="ECO:0000313" key="3">
    <source>
        <dbReference type="Proteomes" id="UP001175211"/>
    </source>
</evidence>
<feature type="compositionally biased region" description="Basic and acidic residues" evidence="1">
    <location>
        <begin position="289"/>
        <end position="298"/>
    </location>
</feature>
<reference evidence="2" key="1">
    <citation type="submission" date="2023-06" db="EMBL/GenBank/DDBJ databases">
        <authorList>
            <consortium name="Lawrence Berkeley National Laboratory"/>
            <person name="Ahrendt S."/>
            <person name="Sahu N."/>
            <person name="Indic B."/>
            <person name="Wong-Bajracharya J."/>
            <person name="Merenyi Z."/>
            <person name="Ke H.-M."/>
            <person name="Monk M."/>
            <person name="Kocsube S."/>
            <person name="Drula E."/>
            <person name="Lipzen A."/>
            <person name="Balint B."/>
            <person name="Henrissat B."/>
            <person name="Andreopoulos B."/>
            <person name="Martin F.M."/>
            <person name="Harder C.B."/>
            <person name="Rigling D."/>
            <person name="Ford K.L."/>
            <person name="Foster G.D."/>
            <person name="Pangilinan J."/>
            <person name="Papanicolaou A."/>
            <person name="Barry K."/>
            <person name="LaButti K."/>
            <person name="Viragh M."/>
            <person name="Koriabine M."/>
            <person name="Yan M."/>
            <person name="Riley R."/>
            <person name="Champramary S."/>
            <person name="Plett K.L."/>
            <person name="Tsai I.J."/>
            <person name="Slot J."/>
            <person name="Sipos G."/>
            <person name="Plett J."/>
            <person name="Nagy L.G."/>
            <person name="Grigoriev I.V."/>
        </authorList>
    </citation>
    <scope>NUCLEOTIDE SEQUENCE</scope>
    <source>
        <strain evidence="2">CCBAS 213</strain>
    </source>
</reference>
<sequence length="501" mass="58315">MNSSDHDEKFACRLGKALYHFASFLRIPQAEYLQRFLKENSHLVGGSEDEMKVLFFGSIEKFEDRWCQMVDQFTEDRKKLQSFHEMDEYLVEMDKLCKQTLKTFEDYMLTPISARSAIKTITRGIFPMISARLQWRALDYFEFYLNQINCQDMHSMYEYTRLLEPRRLLGPEPDGSGIDFEILYNRVDELETRALHPKATENPTTQRRQERYDAVTDLNAKEKRPAQAQSGGKELSFNHHVFERDFQLAYSNNDKDQLDTDFSTSDNCTTGVFHFDDATLSDEEPLLREEDAREENEPISRTLTLTRNVSGSPEPQADPSGAYSDASNCSSLSGCLPPNPPSYHSTSKDTVEKSLGLVERFEQDPFFAISTKFINPAQYFLLRRGNCEMPFKVVRGGVRGDVWSFVINLTYTTEQMRQLLQSCRPEDSEVAEEFMQMFLRRPSSIHKRVIVTKKGTHYKVVDVYIDEEWRFGLERKVTFDELKDMLRQSLRMERGSGSLWM</sequence>
<gene>
    <name evidence="2" type="ORF">EV420DRAFT_1694867</name>
</gene>
<dbReference type="AlphaFoldDB" id="A0AA39K690"/>
<organism evidence="2 3">
    <name type="scientific">Armillaria tabescens</name>
    <name type="common">Ringless honey mushroom</name>
    <name type="synonym">Agaricus tabescens</name>
    <dbReference type="NCBI Taxonomy" id="1929756"/>
    <lineage>
        <taxon>Eukaryota</taxon>
        <taxon>Fungi</taxon>
        <taxon>Dikarya</taxon>
        <taxon>Basidiomycota</taxon>
        <taxon>Agaricomycotina</taxon>
        <taxon>Agaricomycetes</taxon>
        <taxon>Agaricomycetidae</taxon>
        <taxon>Agaricales</taxon>
        <taxon>Marasmiineae</taxon>
        <taxon>Physalacriaceae</taxon>
        <taxon>Desarmillaria</taxon>
    </lineage>
</organism>
<feature type="region of interest" description="Disordered" evidence="1">
    <location>
        <begin position="289"/>
        <end position="335"/>
    </location>
</feature>
<keyword evidence="3" id="KW-1185">Reference proteome</keyword>
<dbReference type="GeneID" id="85362945"/>